<protein>
    <recommendedName>
        <fullName evidence="2">histidine kinase</fullName>
        <ecNumber evidence="2">2.7.13.3</ecNumber>
    </recommendedName>
</protein>
<keyword evidence="6" id="KW-0175">Coiled coil</keyword>
<dbReference type="SUPFAM" id="SSF55874">
    <property type="entry name" value="ATPase domain of HSP90 chaperone/DNA topoisomerase II/histidine kinase"/>
    <property type="match status" value="1"/>
</dbReference>
<evidence type="ECO:0000259" key="7">
    <source>
        <dbReference type="PROSITE" id="PS50109"/>
    </source>
</evidence>
<evidence type="ECO:0000259" key="8">
    <source>
        <dbReference type="PROSITE" id="PS50113"/>
    </source>
</evidence>
<evidence type="ECO:0000313" key="9">
    <source>
        <dbReference type="EMBL" id="NEK23198.1"/>
    </source>
</evidence>
<dbReference type="InterPro" id="IPR004358">
    <property type="entry name" value="Sig_transdc_His_kin-like_C"/>
</dbReference>
<dbReference type="Gene3D" id="1.10.287.130">
    <property type="match status" value="1"/>
</dbReference>
<proteinExistence type="predicted"/>
<dbReference type="Pfam" id="PF08447">
    <property type="entry name" value="PAS_3"/>
    <property type="match status" value="1"/>
</dbReference>
<evidence type="ECO:0000256" key="1">
    <source>
        <dbReference type="ARBA" id="ARBA00000085"/>
    </source>
</evidence>
<dbReference type="Gene3D" id="2.10.70.100">
    <property type="match status" value="1"/>
</dbReference>
<dbReference type="SMART" id="SM00388">
    <property type="entry name" value="HisKA"/>
    <property type="match status" value="1"/>
</dbReference>
<dbReference type="GO" id="GO:0000155">
    <property type="term" value="F:phosphorelay sensor kinase activity"/>
    <property type="evidence" value="ECO:0007669"/>
    <property type="project" value="InterPro"/>
</dbReference>
<keyword evidence="4" id="KW-0808">Transferase</keyword>
<dbReference type="InterPro" id="IPR000014">
    <property type="entry name" value="PAS"/>
</dbReference>
<gene>
    <name evidence="9" type="ORF">GV827_12385</name>
</gene>
<dbReference type="SMART" id="SM00086">
    <property type="entry name" value="PAC"/>
    <property type="match status" value="1"/>
</dbReference>
<organism evidence="9 10">
    <name type="scientific">Sulfitobacter sediminilitoris</name>
    <dbReference type="NCBI Taxonomy" id="2698830"/>
    <lineage>
        <taxon>Bacteria</taxon>
        <taxon>Pseudomonadati</taxon>
        <taxon>Pseudomonadota</taxon>
        <taxon>Alphaproteobacteria</taxon>
        <taxon>Rhodobacterales</taxon>
        <taxon>Roseobacteraceae</taxon>
        <taxon>Sulfitobacter</taxon>
    </lineage>
</organism>
<evidence type="ECO:0000256" key="5">
    <source>
        <dbReference type="ARBA" id="ARBA00022777"/>
    </source>
</evidence>
<dbReference type="RefSeq" id="WP_164354127.1">
    <property type="nucleotide sequence ID" value="NZ_JAABNT010000007.1"/>
</dbReference>
<comment type="catalytic activity">
    <reaction evidence="1">
        <text>ATP + protein L-histidine = ADP + protein N-phospho-L-histidine.</text>
        <dbReference type="EC" id="2.7.13.3"/>
    </reaction>
</comment>
<feature type="domain" description="PAC" evidence="8">
    <location>
        <begin position="222"/>
        <end position="274"/>
    </location>
</feature>
<evidence type="ECO:0000256" key="3">
    <source>
        <dbReference type="ARBA" id="ARBA00022553"/>
    </source>
</evidence>
<dbReference type="Pfam" id="PF12860">
    <property type="entry name" value="PAS_7"/>
    <property type="match status" value="5"/>
</dbReference>
<dbReference type="Pfam" id="PF00512">
    <property type="entry name" value="HisKA"/>
    <property type="match status" value="1"/>
</dbReference>
<sequence>MSNAIVWSVGGLRHIVGDWENIASDTLDMIDVGLGVFDQNYRLIYANAPFRDLRGYSNDLCSVGVSLEALLEHSALRGDFGPGDPNALVQARLDEIAAATDRFVEHVRPDGQALQIRYQRRDDGGLTITYRDQTAEKHAQQALALSEERYSLVSQAADEAIYDWEVGTEHFFASPRLDELLGHEISGSTKPMEAWRELVHPDDLDRYVENIRCHFKDESNALEQEYRVRTRDGDFHWVHDRGAVVRDEAGHVLRLVGAVRDVTEIRAAEANLAATQRRLVSSLSSLSDGILMVDAERRVELFNQRYVEIFSAAAGQDASSIIWVGRNFFDMIRDGYDMGMFEPHPDGADAWIENRLKAWENPMSQWELELANGSWILLNERELPDGGRISIYTDVTEIKRREAEADAARQRFEEAIEAISSGFALWDAQDRLVISNTRFRAYFSDIADIVVPGNTFSEIISAGIERGLFPAAAGDVDGYLEKIAEKRLRADATVREQFVNNLWLQITDHRTQDGGIVSIYTDVTELKERQEEVARQSALLQLTLENMGQGISLVDKDLRTMAFNQKFLELMGFPANDFQPGFTMEQAFRWNAERGEYGPGDIDQQVAERLELAAKFQAHQFQRTKPDGTVLEIVGIPIDGGGMVSTYTDITERKAAEDGMRAALDEFNAVSEHIDYGILFTGSDLRARIVNKAFRDLWGMDQAFIDTAPHMRDVIEFNKNTGLYGITKDQWDTWLTGRLAAIEAGAVPPTEIVRGDGKVLTYQVVALPDGGRMMTYFDITELKTREVEAARARDAAETALADLRKAQERLVQSEKMASLGQLTAGIAHEIKNPLNFINNFSKLSAEMLEELEEIIEEPIKALDEEDRYDAEDLFETVRDNLGKIAQHGQRADSIVKNMLLHSRDGPSERQLVNLNAITEEALNLAYHGARAEDQSFNIDIVKELDGELGEIECYQQDLMRVFLNLITNGMYAATMHNTGSDAHEPRISLTTRSAGHVAEIEIRDNGMGIPTEVREKIFLPFFTTKPAGEGTGLGLSLSYDIVVKQHGGTLTVDSDPGKYTAFTVSLPMPKRQE</sequence>
<dbReference type="InterPro" id="IPR013655">
    <property type="entry name" value="PAS_fold_3"/>
</dbReference>
<keyword evidence="10" id="KW-1185">Reference proteome</keyword>
<feature type="domain" description="Histidine kinase" evidence="7">
    <location>
        <begin position="825"/>
        <end position="1070"/>
    </location>
</feature>
<dbReference type="SUPFAM" id="SSF55785">
    <property type="entry name" value="PYP-like sensor domain (PAS domain)"/>
    <property type="match status" value="5"/>
</dbReference>
<comment type="caution">
    <text evidence="9">The sequence shown here is derived from an EMBL/GenBank/DDBJ whole genome shotgun (WGS) entry which is preliminary data.</text>
</comment>
<dbReference type="PANTHER" id="PTHR43304:SF1">
    <property type="entry name" value="PAC DOMAIN-CONTAINING PROTEIN"/>
    <property type="match status" value="1"/>
</dbReference>
<evidence type="ECO:0000256" key="6">
    <source>
        <dbReference type="SAM" id="Coils"/>
    </source>
</evidence>
<dbReference type="InterPro" id="IPR003661">
    <property type="entry name" value="HisK_dim/P_dom"/>
</dbReference>
<dbReference type="CDD" id="cd00130">
    <property type="entry name" value="PAS"/>
    <property type="match status" value="1"/>
</dbReference>
<dbReference type="EC" id="2.7.13.3" evidence="2"/>
<dbReference type="PROSITE" id="PS50113">
    <property type="entry name" value="PAC"/>
    <property type="match status" value="1"/>
</dbReference>
<dbReference type="InterPro" id="IPR000700">
    <property type="entry name" value="PAS-assoc_C"/>
</dbReference>
<dbReference type="Gene3D" id="3.30.565.10">
    <property type="entry name" value="Histidine kinase-like ATPase, C-terminal domain"/>
    <property type="match status" value="1"/>
</dbReference>
<dbReference type="PANTHER" id="PTHR43304">
    <property type="entry name" value="PHYTOCHROME-LIKE PROTEIN CPH1"/>
    <property type="match status" value="1"/>
</dbReference>
<evidence type="ECO:0000256" key="4">
    <source>
        <dbReference type="ARBA" id="ARBA00022679"/>
    </source>
</evidence>
<dbReference type="InterPro" id="IPR005467">
    <property type="entry name" value="His_kinase_dom"/>
</dbReference>
<dbReference type="EMBL" id="JAABNT010000007">
    <property type="protein sequence ID" value="NEK23198.1"/>
    <property type="molecule type" value="Genomic_DNA"/>
</dbReference>
<dbReference type="SMART" id="SM00091">
    <property type="entry name" value="PAS"/>
    <property type="match status" value="5"/>
</dbReference>
<dbReference type="InterPro" id="IPR052162">
    <property type="entry name" value="Sensor_kinase/Photoreceptor"/>
</dbReference>
<keyword evidence="5" id="KW-0418">Kinase</keyword>
<dbReference type="PROSITE" id="PS50109">
    <property type="entry name" value="HIS_KIN"/>
    <property type="match status" value="1"/>
</dbReference>
<name>A0A6P0CDD3_9RHOB</name>
<reference evidence="9 10" key="1">
    <citation type="submission" date="2020-01" db="EMBL/GenBank/DDBJ databases">
        <title>Sulfitobacter sediminilitoris sp. nov., isolated from a tidal flat.</title>
        <authorList>
            <person name="Park S."/>
            <person name="Yoon J.-H."/>
        </authorList>
    </citation>
    <scope>NUCLEOTIDE SEQUENCE [LARGE SCALE GENOMIC DNA]</scope>
    <source>
        <strain evidence="9 10">JBTF-M27</strain>
    </source>
</reference>
<dbReference type="SMART" id="SM00387">
    <property type="entry name" value="HATPase_c"/>
    <property type="match status" value="1"/>
</dbReference>
<dbReference type="SUPFAM" id="SSF47384">
    <property type="entry name" value="Homodimeric domain of signal transducing histidine kinase"/>
    <property type="match status" value="1"/>
</dbReference>
<dbReference type="InterPro" id="IPR036890">
    <property type="entry name" value="HATPase_C_sf"/>
</dbReference>
<dbReference type="AlphaFoldDB" id="A0A6P0CDD3"/>
<dbReference type="CDD" id="cd00082">
    <property type="entry name" value="HisKA"/>
    <property type="match status" value="1"/>
</dbReference>
<dbReference type="InterPro" id="IPR003594">
    <property type="entry name" value="HATPase_dom"/>
</dbReference>
<feature type="coiled-coil region" evidence="6">
    <location>
        <begin position="789"/>
        <end position="857"/>
    </location>
</feature>
<evidence type="ECO:0000313" key="10">
    <source>
        <dbReference type="Proteomes" id="UP000468591"/>
    </source>
</evidence>
<dbReference type="PRINTS" id="PR00344">
    <property type="entry name" value="BCTRLSENSOR"/>
</dbReference>
<evidence type="ECO:0000256" key="2">
    <source>
        <dbReference type="ARBA" id="ARBA00012438"/>
    </source>
</evidence>
<accession>A0A6P0CDD3</accession>
<dbReference type="InterPro" id="IPR035965">
    <property type="entry name" value="PAS-like_dom_sf"/>
</dbReference>
<dbReference type="NCBIfam" id="TIGR00229">
    <property type="entry name" value="sensory_box"/>
    <property type="match status" value="1"/>
</dbReference>
<dbReference type="Gene3D" id="3.30.450.20">
    <property type="entry name" value="PAS domain"/>
    <property type="match status" value="5"/>
</dbReference>
<dbReference type="InterPro" id="IPR036097">
    <property type="entry name" value="HisK_dim/P_sf"/>
</dbReference>
<dbReference type="Proteomes" id="UP000468591">
    <property type="component" value="Unassembled WGS sequence"/>
</dbReference>
<dbReference type="InterPro" id="IPR001610">
    <property type="entry name" value="PAC"/>
</dbReference>
<dbReference type="Pfam" id="PF02518">
    <property type="entry name" value="HATPase_c"/>
    <property type="match status" value="1"/>
</dbReference>
<keyword evidence="3" id="KW-0597">Phosphoprotein</keyword>